<dbReference type="InterPro" id="IPR048395">
    <property type="entry name" value="Glyco_hydro_31_C"/>
</dbReference>
<evidence type="ECO:0000259" key="6">
    <source>
        <dbReference type="Pfam" id="PF17137"/>
    </source>
</evidence>
<organism evidence="8 9">
    <name type="scientific">Bacteroides graminisolvens</name>
    <dbReference type="NCBI Taxonomy" id="477666"/>
    <lineage>
        <taxon>Bacteria</taxon>
        <taxon>Pseudomonadati</taxon>
        <taxon>Bacteroidota</taxon>
        <taxon>Bacteroidia</taxon>
        <taxon>Bacteroidales</taxon>
        <taxon>Bacteroidaceae</taxon>
        <taxon>Bacteroides</taxon>
    </lineage>
</organism>
<feature type="chain" id="PRO_5017830870" evidence="3">
    <location>
        <begin position="29"/>
        <end position="839"/>
    </location>
</feature>
<dbReference type="Pfam" id="PF21365">
    <property type="entry name" value="Glyco_hydro_31_3rd"/>
    <property type="match status" value="1"/>
</dbReference>
<evidence type="ECO:0000256" key="2">
    <source>
        <dbReference type="RuleBase" id="RU361185"/>
    </source>
</evidence>
<dbReference type="InterPro" id="IPR025887">
    <property type="entry name" value="Glyco_hydro_31_N_dom"/>
</dbReference>
<dbReference type="InterPro" id="IPR011013">
    <property type="entry name" value="Gal_mutarotase_sf_dom"/>
</dbReference>
<reference evidence="8 9" key="1">
    <citation type="journal article" date="2018" name="Nat. Biotechnol.">
        <title>A standardized bacterial taxonomy based on genome phylogeny substantially revises the tree of life.</title>
        <authorList>
            <person name="Parks D.H."/>
            <person name="Chuvochina M."/>
            <person name="Waite D.W."/>
            <person name="Rinke C."/>
            <person name="Skarshewski A."/>
            <person name="Chaumeil P.A."/>
            <person name="Hugenholtz P."/>
        </authorList>
    </citation>
    <scope>NUCLEOTIDE SEQUENCE [LARGE SCALE GENOMIC DNA]</scope>
    <source>
        <strain evidence="8">UBA9667</strain>
    </source>
</reference>
<evidence type="ECO:0000259" key="4">
    <source>
        <dbReference type="Pfam" id="PF01055"/>
    </source>
</evidence>
<dbReference type="Pfam" id="PF01055">
    <property type="entry name" value="Glyco_hydro_31_2nd"/>
    <property type="match status" value="1"/>
</dbReference>
<dbReference type="Pfam" id="PF13802">
    <property type="entry name" value="Gal_mutarotas_2"/>
    <property type="match status" value="1"/>
</dbReference>
<dbReference type="EMBL" id="DPVG01000143">
    <property type="protein sequence ID" value="HCK23917.1"/>
    <property type="molecule type" value="Genomic_DNA"/>
</dbReference>
<dbReference type="PANTHER" id="PTHR43863:SF2">
    <property type="entry name" value="MALTASE-GLUCOAMYLASE"/>
    <property type="match status" value="1"/>
</dbReference>
<evidence type="ECO:0000256" key="3">
    <source>
        <dbReference type="SAM" id="SignalP"/>
    </source>
</evidence>
<evidence type="ECO:0000259" key="7">
    <source>
        <dbReference type="Pfam" id="PF21365"/>
    </source>
</evidence>
<dbReference type="GO" id="GO:0004553">
    <property type="term" value="F:hydrolase activity, hydrolyzing O-glycosyl compounds"/>
    <property type="evidence" value="ECO:0007669"/>
    <property type="project" value="InterPro"/>
</dbReference>
<dbReference type="InterPro" id="IPR051816">
    <property type="entry name" value="Glycosyl_Hydrolase_31"/>
</dbReference>
<dbReference type="InterPro" id="IPR000322">
    <property type="entry name" value="Glyco_hydro_31_TIM"/>
</dbReference>
<sequence>MKKLLIRTFILRSTVVLLGLTSVTSLSSQVIQSTFSANGIFCTLKEGMLQVDFVTPDIVRVQYTKEAKFVGNGTDVCVPRNQERVRFSHRKEAQYYWLKSDSLIVKVDIRTGAISYFDTNGSALLREDAMVPRVGTKVFMERVTYDEASKRVEKTANGDIEVKTVLTRDTVGASWKYKMNFRWMSSEALYGLGSHMEDYMNLKGKELYLCQHNLKAMVPVINSTAGYGLLFDAGCSMLFRDTEEVGYVELEAAKQIDYYFMKGKTMDAVIANYRLLTGKSPMMPLYLFGYIQSKERYVSSDDLINTLKQFRQRQIPVDMIVQDWNYWPDGQWGRMSMNPTFYPDKKKLADEIHAMNAKLMISIWPNAVNSPQTDDFKQKGLLFNGATVYDAFNPLGRDLYWNYANKEFFSNGFDAWWCDSSEPLDADWKFMDASYGPDSHERRWKLNTEILSDALGAERSQLYSLYHAMGIYENQRATNASKRVVNLTRSSYAGQQRFSTITWNGDTHATWKSFAQMIPAGLNFMATGCPYWSIDIGAFFVKKGPQWFWKGDYDKGVDDMGYRELYTRMFQFGAFLPVFRSHGTDTPREVWRFGNPGDPFYDSLISMLHLRYRMLPYIYSLAGKVYRESYTMTRALSFDFSSDAGVVDLKDEFMFGPSFLVAPVTNPMYFTTNSTPLENADKSRRVYLPLGADWIDFWTGTALKGGQWVKADATIDKIPLFVRQGAIIPMGPVMQYTSEKKDGEWEIRIYPGADGSFTVYEDEGDNYKYEQGSCSTYRLDWNDKQNTLTVSDRNGTFPGMPTSRKLRLVKVGKGSGVGIIETAKEQCIEYNGRKLVVKL</sequence>
<dbReference type="AlphaFoldDB" id="A0A3D2SCG1"/>
<accession>A0A3D2SCG1</accession>
<dbReference type="PANTHER" id="PTHR43863">
    <property type="entry name" value="HYDROLASE, PUTATIVE (AFU_ORTHOLOGUE AFUA_1G03140)-RELATED"/>
    <property type="match status" value="1"/>
</dbReference>
<dbReference type="Pfam" id="PF17137">
    <property type="entry name" value="DUF5110"/>
    <property type="match status" value="1"/>
</dbReference>
<feature type="domain" description="Glycosyl hydrolase family 31 C-terminal" evidence="7">
    <location>
        <begin position="631"/>
        <end position="728"/>
    </location>
</feature>
<feature type="domain" description="Glycoside hydrolase family 31 N-terminal" evidence="5">
    <location>
        <begin position="49"/>
        <end position="212"/>
    </location>
</feature>
<feature type="domain" description="DUF5110" evidence="6">
    <location>
        <begin position="744"/>
        <end position="812"/>
    </location>
</feature>
<comment type="caution">
    <text evidence="8">The sequence shown here is derived from an EMBL/GenBank/DDBJ whole genome shotgun (WGS) entry which is preliminary data.</text>
</comment>
<dbReference type="CDD" id="cd06591">
    <property type="entry name" value="GH31_xylosidase_XylS"/>
    <property type="match status" value="1"/>
</dbReference>
<evidence type="ECO:0000313" key="8">
    <source>
        <dbReference type="EMBL" id="HCK23917.1"/>
    </source>
</evidence>
<dbReference type="SUPFAM" id="SSF51011">
    <property type="entry name" value="Glycosyl hydrolase domain"/>
    <property type="match status" value="1"/>
</dbReference>
<comment type="similarity">
    <text evidence="1 2">Belongs to the glycosyl hydrolase 31 family.</text>
</comment>
<dbReference type="Gene3D" id="2.60.40.1760">
    <property type="entry name" value="glycosyl hydrolase (family 31)"/>
    <property type="match status" value="1"/>
</dbReference>
<dbReference type="InterPro" id="IPR033403">
    <property type="entry name" value="DUF5110"/>
</dbReference>
<dbReference type="Proteomes" id="UP000263098">
    <property type="component" value="Unassembled WGS sequence"/>
</dbReference>
<proteinExistence type="inferred from homology"/>
<dbReference type="Gene3D" id="3.20.20.80">
    <property type="entry name" value="Glycosidases"/>
    <property type="match status" value="1"/>
</dbReference>
<dbReference type="GO" id="GO:0005975">
    <property type="term" value="P:carbohydrate metabolic process"/>
    <property type="evidence" value="ECO:0007669"/>
    <property type="project" value="InterPro"/>
</dbReference>
<dbReference type="SUPFAM" id="SSF51445">
    <property type="entry name" value="(Trans)glycosidases"/>
    <property type="match status" value="1"/>
</dbReference>
<dbReference type="CDD" id="cd14752">
    <property type="entry name" value="GH31_N"/>
    <property type="match status" value="1"/>
</dbReference>
<dbReference type="InterPro" id="IPR017853">
    <property type="entry name" value="GH"/>
</dbReference>
<feature type="signal peptide" evidence="3">
    <location>
        <begin position="1"/>
        <end position="28"/>
    </location>
</feature>
<dbReference type="SUPFAM" id="SSF74650">
    <property type="entry name" value="Galactose mutarotase-like"/>
    <property type="match status" value="1"/>
</dbReference>
<name>A0A3D2SCG1_9BACE</name>
<keyword evidence="3" id="KW-0732">Signal</keyword>
<protein>
    <submittedName>
        <fullName evidence="8">Alpha-glucosidase</fullName>
    </submittedName>
</protein>
<evidence type="ECO:0000256" key="1">
    <source>
        <dbReference type="ARBA" id="ARBA00007806"/>
    </source>
</evidence>
<gene>
    <name evidence="8" type="ORF">DHW31_03890</name>
</gene>
<feature type="domain" description="Glycoside hydrolase family 31 TIM barrel" evidence="4">
    <location>
        <begin position="281"/>
        <end position="621"/>
    </location>
</feature>
<evidence type="ECO:0000259" key="5">
    <source>
        <dbReference type="Pfam" id="PF13802"/>
    </source>
</evidence>
<keyword evidence="2" id="KW-0326">Glycosidase</keyword>
<dbReference type="GO" id="GO:0030246">
    <property type="term" value="F:carbohydrate binding"/>
    <property type="evidence" value="ECO:0007669"/>
    <property type="project" value="InterPro"/>
</dbReference>
<dbReference type="InterPro" id="IPR013780">
    <property type="entry name" value="Glyco_hydro_b"/>
</dbReference>
<evidence type="ECO:0000313" key="9">
    <source>
        <dbReference type="Proteomes" id="UP000263098"/>
    </source>
</evidence>
<keyword evidence="2" id="KW-0378">Hydrolase</keyword>
<dbReference type="Gene3D" id="2.60.40.1180">
    <property type="entry name" value="Golgi alpha-mannosidase II"/>
    <property type="match status" value="2"/>
</dbReference>